<evidence type="ECO:0000256" key="7">
    <source>
        <dbReference type="ARBA" id="ARBA00022475"/>
    </source>
</evidence>
<dbReference type="PROSITE" id="PS51450">
    <property type="entry name" value="LRR"/>
    <property type="match status" value="3"/>
</dbReference>
<evidence type="ECO:0000256" key="14">
    <source>
        <dbReference type="ARBA" id="ARBA00022723"/>
    </source>
</evidence>
<evidence type="ECO:0000256" key="15">
    <source>
        <dbReference type="ARBA" id="ARBA00022737"/>
    </source>
</evidence>
<dbReference type="GO" id="GO:0005525">
    <property type="term" value="F:GTP binding"/>
    <property type="evidence" value="ECO:0007669"/>
    <property type="project" value="UniProtKB-KW"/>
</dbReference>
<comment type="function">
    <text evidence="32">Serine/threonine-protein kinase which phosphorylates RAB proteins involved in intracellular trafficking. Phosphorylates RAB7A; this activity is dependent on protein kinase C (PKC) activation. Plays a role in the negative regulation of bone mass, acting through the maturation of osteoclasts.</text>
</comment>
<evidence type="ECO:0000256" key="12">
    <source>
        <dbReference type="ARBA" id="ARBA00022614"/>
    </source>
</evidence>
<keyword evidence="10" id="KW-0597">Phosphoprotein</keyword>
<dbReference type="GO" id="GO:0036035">
    <property type="term" value="P:osteoclast development"/>
    <property type="evidence" value="ECO:0007669"/>
    <property type="project" value="Ensembl"/>
</dbReference>
<evidence type="ECO:0000256" key="30">
    <source>
        <dbReference type="ARBA" id="ARBA00049970"/>
    </source>
</evidence>
<evidence type="ECO:0000256" key="26">
    <source>
        <dbReference type="ARBA" id="ARBA00029998"/>
    </source>
</evidence>
<evidence type="ECO:0000256" key="2">
    <source>
        <dbReference type="ARBA" id="ARBA00001946"/>
    </source>
</evidence>
<dbReference type="InterPro" id="IPR011009">
    <property type="entry name" value="Kinase-like_dom_sf"/>
</dbReference>
<comment type="catalytic activity">
    <reaction evidence="28">
        <text>L-threonyl-[protein] + ATP = O-phospho-L-threonyl-[protein] + ADP + H(+)</text>
        <dbReference type="Rhea" id="RHEA:46608"/>
        <dbReference type="Rhea" id="RHEA-COMP:11060"/>
        <dbReference type="Rhea" id="RHEA-COMP:11605"/>
        <dbReference type="ChEBI" id="CHEBI:15378"/>
        <dbReference type="ChEBI" id="CHEBI:30013"/>
        <dbReference type="ChEBI" id="CHEBI:30616"/>
        <dbReference type="ChEBI" id="CHEBI:61977"/>
        <dbReference type="ChEBI" id="CHEBI:456216"/>
        <dbReference type="EC" id="2.7.11.1"/>
    </reaction>
</comment>
<dbReference type="SUPFAM" id="SSF48403">
    <property type="entry name" value="Ankyrin repeat"/>
    <property type="match status" value="1"/>
</dbReference>
<keyword evidence="23" id="KW-0464">Manganese</keyword>
<dbReference type="PROSITE" id="PS50011">
    <property type="entry name" value="PROTEIN_KINASE_DOM"/>
    <property type="match status" value="1"/>
</dbReference>
<keyword evidence="39" id="KW-1185">Reference proteome</keyword>
<dbReference type="CDD" id="cd14067">
    <property type="entry name" value="STKc_LRRK1"/>
    <property type="match status" value="1"/>
</dbReference>
<dbReference type="GO" id="GO:1902533">
    <property type="term" value="P:positive regulation of intracellular signal transduction"/>
    <property type="evidence" value="ECO:0007669"/>
    <property type="project" value="Ensembl"/>
</dbReference>
<dbReference type="SMART" id="SM00369">
    <property type="entry name" value="LRR_TYP"/>
    <property type="match status" value="8"/>
</dbReference>
<dbReference type="GO" id="GO:0035556">
    <property type="term" value="P:intracellular signal transduction"/>
    <property type="evidence" value="ECO:0007669"/>
    <property type="project" value="Ensembl"/>
</dbReference>
<dbReference type="InterPro" id="IPR036322">
    <property type="entry name" value="WD40_repeat_dom_sf"/>
</dbReference>
<dbReference type="SUPFAM" id="SSF56112">
    <property type="entry name" value="Protein kinase-like (PK-like)"/>
    <property type="match status" value="1"/>
</dbReference>
<feature type="region of interest" description="Disordered" evidence="35">
    <location>
        <begin position="1865"/>
        <end position="1893"/>
    </location>
</feature>
<feature type="region of interest" description="Disordered" evidence="35">
    <location>
        <begin position="24"/>
        <end position="53"/>
    </location>
</feature>
<dbReference type="SMART" id="SM00248">
    <property type="entry name" value="ANK"/>
    <property type="match status" value="4"/>
</dbReference>
<evidence type="ECO:0000256" key="3">
    <source>
        <dbReference type="ARBA" id="ARBA00004202"/>
    </source>
</evidence>
<comment type="cofactor">
    <cofactor evidence="2">
        <name>Mg(2+)</name>
        <dbReference type="ChEBI" id="CHEBI:18420"/>
    </cofactor>
</comment>
<feature type="compositionally biased region" description="Basic and acidic residues" evidence="35">
    <location>
        <begin position="26"/>
        <end position="38"/>
    </location>
</feature>
<dbReference type="InterPro" id="IPR001611">
    <property type="entry name" value="Leu-rich_rpt"/>
</dbReference>
<name>A0A8C7ANQ5_NEOVI</name>
<comment type="subunit">
    <text evidence="33">Homodimer. The homodimer is autoinhibited and stabilized by its N-terminal residues and ANK repeats. Interacts with CSK.</text>
</comment>
<reference evidence="38" key="1">
    <citation type="submission" date="2025-08" db="UniProtKB">
        <authorList>
            <consortium name="Ensembl"/>
        </authorList>
    </citation>
    <scope>IDENTIFICATION</scope>
</reference>
<sequence length="2010" mass="223492">MAGMSRRPPSMYWCVGPEGSAACPERAMETRNGAEDMGSKPSTPGGDPTAQCPRTEGIHAAYKQGDPSRARHLLREACDESTSQLEKGQLLSISAAYGDLETVRYLLTERRVELPTEPTDDNPAVVAAHFGHTDVVQELLESLPGPCSPQRLLNWMLALACQRGHLGLVKLLVLTHGADPESYAVRKNEFPVIVRLPLYAAIKSGNEDIAIFLLRHGAFFCSYILLDSPDPSKHLLRKYFIEASALSSSCPGKMALCVKWAHLKLPWVDLDWLIDISCQITELDLSANCLASLPSIIPWGLINLRKLNLSKNHLGELPAVQSSDEIICSRLLEIDISSNKLPHLPPGFLHLSKLQKLTASKNYLEKLFEEEGATNWIGLRKLQELDISDNKLIELPALFLHCFKSLSFLNVSRNNLKVFPDAWACPLKCCKASRNALESLPDKMAVFWKNHLRDVDFSENALKEVPLGLFQLDALMFLRLQGNQLVALPPQEKWTCRQLKTLDLSRNQFGKNEDGLKTKRISFFTTRGRQRSGTETAGVLEFPAFLSESLEVLCLNDNHLDAIPPSVCLLKSLSELYLGNNPGLRELPAELGQLSNLWQLDIEDLNITNVPAEIKKEGPKAMLSYLRAQLRKAEKCKLMKMIIVGPPRQGKSTLLEILQTGRAPQVVHSEATIRTTKWELQRPAGSRAKVESVEFTVWDIGGPASMATVNQCFFTDKALYVVVWNLALGEEAVASLQFWLLNIEAKAPNAVVLVVGTHLDLIETKFRVERIATLRAYVLALCRSPSGSRATGFPDITFKHLHDAASELAGHAGPPCLNFSFSCFMVDVGPCTMRQPLNPLVIPRFILSPRAIAFQQRSGVNHGKALMRTSGLGRGREQMSKDFSEHEELSRAKGLGVETGLPCRAPPPSNPVGQVSFLFPCPERHCIGAKLMSLKASGELKAPSLFRKEPLRLLSADSVTQHFTENYPVFLKPLPAALPTCDPTYLLPHLLPSKPGLDTHGMRHPKANTIQRVFKMSFVPVGFWQRFIARMLISLAEMDLQLFENRKNTKSRHRKVTIYSFTGSQRNRCSTFRVKRNQTIYWQEGLLVTFDGGYLSVESSDVNWKKKKSGGIKIICQSEVRDFSAMAFITDHVNSLIDQWFPALTATESDGTPLMEQYVPCPVCETSWAQHTDPSEKAEGVQYFDMEDCVLTAIEQDFISCPRHPDLPVPLQELVPELFMTDFPARLFLENSKLEHHEDYNSVLGQGGSGTVIYRARYQGQPVAVKRFQIKKFKNLANAPADTMLRHLRATDAMKNFSEFRQEASMLHALQHPCIVSLIGISIHPLCFALELAPLGSLNTVLSENAKDSSFMPLGHMLTQKIAYQIASGLAYLHKKNIIFCDLKSDNILVWSLDVKEHINIKLSDYGISRQSFHEGALGVEGTPGYQAPEIRPRIVYDEKVDMFSYGMVLYELLSGQRPALGHHQLQIAKKLSKGIRPVLGQPEEVQFHRLQALMMECWDTKPEKRPLALSVVSQMKDPTFATFMYQLPCGKQTSFFSSQGQEYMVVFWDGKEESRNYTVVNTEKGLMEVQRMSCAGMKLSCQLKVQNSLWTATEDQKIYIYSLKGMCPLNTPQRALDTPAVVTCLLAVPVIKKNSYLVLAGLDDGLVAVFPVVRGAPDSSCSYLCSHTANRSKFSIPDEDTRQNPYPVKAMEVVNSGSEVWYSNGPGLLVIDCAALEISRRLEPYSAPSVVTSVVCSSECRGEEVVWCLDDRANSLVMYHAATYQLCARYFCGDPSPLRDIFPVCPLGPESPGSHAAGSKEPEGDSIADVSIMYSEELGTQILMHQDSLTDYCSMSSYSSSSPHRAPASSSSLPCSPASSSSVPFSTDCEDSDRLHEPAAGSDRSEHDLTPVDGDAFSQHLQAVRILAVKDVIWVPRRGGDVIVIGLEKDAGGQRGRVLAVLKARELTPHGVLVDAAVVAKDTVVCGFENENTEWCLAVWRGWGTREFDIFYQSYEELGRLEACTRKRR</sequence>
<evidence type="ECO:0000256" key="11">
    <source>
        <dbReference type="ARBA" id="ARBA00022574"/>
    </source>
</evidence>
<dbReference type="GO" id="GO:0045453">
    <property type="term" value="P:bone resorption"/>
    <property type="evidence" value="ECO:0007669"/>
    <property type="project" value="Ensembl"/>
</dbReference>
<dbReference type="InterPro" id="IPR032675">
    <property type="entry name" value="LRR_dom_sf"/>
</dbReference>
<dbReference type="Gene3D" id="1.10.510.10">
    <property type="entry name" value="Transferase(Phosphotransferase) domain 1"/>
    <property type="match status" value="1"/>
</dbReference>
<dbReference type="SUPFAM" id="SSF50978">
    <property type="entry name" value="WD40 repeat-like"/>
    <property type="match status" value="1"/>
</dbReference>
<evidence type="ECO:0000256" key="1">
    <source>
        <dbReference type="ARBA" id="ARBA00001936"/>
    </source>
</evidence>
<evidence type="ECO:0000256" key="17">
    <source>
        <dbReference type="ARBA" id="ARBA00022777"/>
    </source>
</evidence>
<dbReference type="InterPro" id="IPR003591">
    <property type="entry name" value="Leu-rich_rpt_typical-subtyp"/>
</dbReference>
<evidence type="ECO:0000259" key="36">
    <source>
        <dbReference type="PROSITE" id="PS50011"/>
    </source>
</evidence>
<dbReference type="FunFam" id="1.10.510.10:FF:000361">
    <property type="entry name" value="Leucine-rich repeat serine/threonine-protein kinase 1"/>
    <property type="match status" value="1"/>
</dbReference>
<evidence type="ECO:0000256" key="23">
    <source>
        <dbReference type="ARBA" id="ARBA00023211"/>
    </source>
</evidence>
<dbReference type="GO" id="GO:0005524">
    <property type="term" value="F:ATP binding"/>
    <property type="evidence" value="ECO:0007669"/>
    <property type="project" value="UniProtKB-KW"/>
</dbReference>
<dbReference type="Gene3D" id="1.25.40.20">
    <property type="entry name" value="Ankyrin repeat-containing domain"/>
    <property type="match status" value="1"/>
</dbReference>
<dbReference type="GO" id="GO:0042802">
    <property type="term" value="F:identical protein binding"/>
    <property type="evidence" value="ECO:0007669"/>
    <property type="project" value="Ensembl"/>
</dbReference>
<keyword evidence="14" id="KW-0479">Metal-binding</keyword>
<keyword evidence="17" id="KW-0418">Kinase</keyword>
<dbReference type="InterPro" id="IPR036770">
    <property type="entry name" value="Ankyrin_rpt-contain_sf"/>
</dbReference>
<dbReference type="GO" id="GO:0005739">
    <property type="term" value="C:mitochondrion"/>
    <property type="evidence" value="ECO:0007669"/>
    <property type="project" value="Ensembl"/>
</dbReference>
<keyword evidence="22" id="KW-0472">Membrane</keyword>
<dbReference type="EC" id="2.7.11.1" evidence="6"/>
<feature type="domain" description="Roc" evidence="37">
    <location>
        <begin position="632"/>
        <end position="828"/>
    </location>
</feature>
<keyword evidence="19" id="KW-0460">Magnesium</keyword>
<dbReference type="Gene3D" id="3.40.50.300">
    <property type="entry name" value="P-loop containing nucleotide triphosphate hydrolases"/>
    <property type="match status" value="1"/>
</dbReference>
<dbReference type="InterPro" id="IPR027417">
    <property type="entry name" value="P-loop_NTPase"/>
</dbReference>
<reference evidence="38" key="2">
    <citation type="submission" date="2025-09" db="UniProtKB">
        <authorList>
            <consortium name="Ensembl"/>
        </authorList>
    </citation>
    <scope>IDENTIFICATION</scope>
</reference>
<dbReference type="InterPro" id="IPR050216">
    <property type="entry name" value="LRR_domain-containing"/>
</dbReference>
<dbReference type="Proteomes" id="UP000694425">
    <property type="component" value="Unplaced"/>
</dbReference>
<dbReference type="SMART" id="SM00220">
    <property type="entry name" value="S_TKc"/>
    <property type="match status" value="1"/>
</dbReference>
<dbReference type="PROSITE" id="PS51424">
    <property type="entry name" value="ROC"/>
    <property type="match status" value="1"/>
</dbReference>
<evidence type="ECO:0000256" key="34">
    <source>
        <dbReference type="ARBA" id="ARBA00067644"/>
    </source>
</evidence>
<dbReference type="Pfam" id="PF08477">
    <property type="entry name" value="Roc"/>
    <property type="match status" value="1"/>
</dbReference>
<keyword evidence="11" id="KW-0853">WD repeat</keyword>
<evidence type="ECO:0000256" key="28">
    <source>
        <dbReference type="ARBA" id="ARBA00047899"/>
    </source>
</evidence>
<dbReference type="GO" id="GO:0090263">
    <property type="term" value="P:positive regulation of canonical Wnt signaling pathway"/>
    <property type="evidence" value="ECO:0007669"/>
    <property type="project" value="Ensembl"/>
</dbReference>
<dbReference type="InterPro" id="IPR020859">
    <property type="entry name" value="ROC"/>
</dbReference>
<organism evidence="38 39">
    <name type="scientific">Neovison vison</name>
    <name type="common">American mink</name>
    <name type="synonym">Mustela vison</name>
    <dbReference type="NCBI Taxonomy" id="452646"/>
    <lineage>
        <taxon>Eukaryota</taxon>
        <taxon>Metazoa</taxon>
        <taxon>Chordata</taxon>
        <taxon>Craniata</taxon>
        <taxon>Vertebrata</taxon>
        <taxon>Euteleostomi</taxon>
        <taxon>Mammalia</taxon>
        <taxon>Eutheria</taxon>
        <taxon>Laurasiatheria</taxon>
        <taxon>Carnivora</taxon>
        <taxon>Caniformia</taxon>
        <taxon>Musteloidea</taxon>
        <taxon>Mustelidae</taxon>
        <taxon>Mustelinae</taxon>
        <taxon>Neogale</taxon>
    </lineage>
</organism>
<evidence type="ECO:0000256" key="22">
    <source>
        <dbReference type="ARBA" id="ARBA00023136"/>
    </source>
</evidence>
<keyword evidence="13" id="KW-0808">Transferase</keyword>
<comment type="catalytic activity">
    <reaction evidence="29">
        <text>L-seryl-[protein] + ATP = O-phospho-L-seryl-[protein] + ADP + H(+)</text>
        <dbReference type="Rhea" id="RHEA:17989"/>
        <dbReference type="Rhea" id="RHEA-COMP:9863"/>
        <dbReference type="Rhea" id="RHEA-COMP:11604"/>
        <dbReference type="ChEBI" id="CHEBI:15378"/>
        <dbReference type="ChEBI" id="CHEBI:29999"/>
        <dbReference type="ChEBI" id="CHEBI:30616"/>
        <dbReference type="ChEBI" id="CHEBI:83421"/>
        <dbReference type="ChEBI" id="CHEBI:456216"/>
        <dbReference type="EC" id="2.7.11.1"/>
    </reaction>
</comment>
<proteinExistence type="inferred from homology"/>
<evidence type="ECO:0000259" key="37">
    <source>
        <dbReference type="PROSITE" id="PS51424"/>
    </source>
</evidence>
<dbReference type="FunFam" id="1.25.40.20:FF:000138">
    <property type="entry name" value="leucine-rich repeat serine/threonine-protein kinase 1"/>
    <property type="match status" value="1"/>
</dbReference>
<evidence type="ECO:0000256" key="10">
    <source>
        <dbReference type="ARBA" id="ARBA00022553"/>
    </source>
</evidence>
<comment type="subcellular location">
    <subcellularLocation>
        <location evidence="3">Cell membrane</location>
        <topology evidence="3">Peripheral membrane protein</topology>
    </subcellularLocation>
    <subcellularLocation>
        <location evidence="4">Cytoplasm</location>
    </subcellularLocation>
</comment>
<evidence type="ECO:0000256" key="16">
    <source>
        <dbReference type="ARBA" id="ARBA00022741"/>
    </source>
</evidence>
<dbReference type="Ensembl" id="ENSNVIT00000009894.1">
    <property type="protein sequence ID" value="ENSNVIP00000008445.1"/>
    <property type="gene ID" value="ENSNVIG00000006642.1"/>
</dbReference>
<keyword evidence="18" id="KW-0067">ATP-binding</keyword>
<keyword evidence="16" id="KW-0547">Nucleotide-binding</keyword>
<evidence type="ECO:0000256" key="5">
    <source>
        <dbReference type="ARBA" id="ARBA00008171"/>
    </source>
</evidence>
<comment type="subunit">
    <text evidence="31">Component of the SHOC2-MRAS-PP1c (SMP) complex consisting of SHOC2, GTP-bound M-Ras/MRAS and the catalytic subunit of protein phosphatase 1 (either PPP1CA, PPP1CB or PPP1CC). SHOC2 and PP1c preferably bind M-Ras/MRAS, but they also bind K-Ras/KRAS, N-Ras/NRAS and H-Ras/HRAS; these interactions are GTP-dependent and both SHOC2 and PP1c are required to form a stable complex. Interacts with PP1c in the absence of Ras GTPases. Interacts with M-Ras/MRAS and RAF1. Interacts with ERBIN; disrupts the interaction with RAF1 and Ras, preventing the activation of the Ras signaling pathway. Interacts with LZTR1.</text>
</comment>
<dbReference type="Pfam" id="PF12796">
    <property type="entry name" value="Ank_2"/>
    <property type="match status" value="1"/>
</dbReference>
<keyword evidence="7" id="KW-1003">Cell membrane</keyword>
<evidence type="ECO:0000313" key="38">
    <source>
        <dbReference type="Ensembl" id="ENSNVIP00000008445.1"/>
    </source>
</evidence>
<dbReference type="InterPro" id="IPR057263">
    <property type="entry name" value="COR-B"/>
</dbReference>
<dbReference type="SUPFAM" id="SSF52058">
    <property type="entry name" value="L domain-like"/>
    <property type="match status" value="2"/>
</dbReference>
<feature type="compositionally biased region" description="Basic and acidic residues" evidence="35">
    <location>
        <begin position="1873"/>
        <end position="1891"/>
    </location>
</feature>
<dbReference type="FunFam" id="3.80.10.10:FF:000091">
    <property type="entry name" value="leucine-rich repeat serine/threonine-protein kinase 1"/>
    <property type="match status" value="1"/>
</dbReference>
<evidence type="ECO:0000256" key="19">
    <source>
        <dbReference type="ARBA" id="ARBA00022842"/>
    </source>
</evidence>
<keyword evidence="20" id="KW-0040">ANK repeat</keyword>
<dbReference type="PANTHER" id="PTHR48051">
    <property type="match status" value="1"/>
</dbReference>
<dbReference type="GO" id="GO:0004674">
    <property type="term" value="F:protein serine/threonine kinase activity"/>
    <property type="evidence" value="ECO:0007669"/>
    <property type="project" value="UniProtKB-KW"/>
</dbReference>
<evidence type="ECO:0000256" key="31">
    <source>
        <dbReference type="ARBA" id="ARBA00049999"/>
    </source>
</evidence>
<evidence type="ECO:0000256" key="20">
    <source>
        <dbReference type="ARBA" id="ARBA00023043"/>
    </source>
</evidence>
<evidence type="ECO:0000256" key="9">
    <source>
        <dbReference type="ARBA" id="ARBA00022527"/>
    </source>
</evidence>
<dbReference type="Pfam" id="PF25497">
    <property type="entry name" value="COR-B"/>
    <property type="match status" value="1"/>
</dbReference>
<evidence type="ECO:0000256" key="21">
    <source>
        <dbReference type="ARBA" id="ARBA00023134"/>
    </source>
</evidence>
<comment type="function">
    <text evidence="30">Core component of the SHOC2-MRAS-PP1c (SMP) holophosphatase complex that regulates activation of the MAPK pathway. Acts as a scaffolding protein in the SMP complex. The SMP complex specifically dephosphorylates the inhibitory phosphorylation at 'Ser-259' of RAF1 kinase, 'Ser-365' of BRAF kinase and 'Ser-214' of ARAF kinase, stimulating their kinase activities. The SMP complex enhances the dephosphorylation activity and substrate specificity of PP1c.</text>
</comment>
<evidence type="ECO:0000256" key="4">
    <source>
        <dbReference type="ARBA" id="ARBA00004496"/>
    </source>
</evidence>
<dbReference type="InterPro" id="IPR000719">
    <property type="entry name" value="Prot_kinase_dom"/>
</dbReference>
<dbReference type="FunFam" id="3.80.10.10:FF:000210">
    <property type="entry name" value="leucine-rich repeat serine/threonine-protein kinase 1"/>
    <property type="match status" value="1"/>
</dbReference>
<dbReference type="PANTHER" id="PTHR48051:SF54">
    <property type="entry name" value="LEUCINE-RICH REPEAT-CONTAINING PROTEIN"/>
    <property type="match status" value="1"/>
</dbReference>
<evidence type="ECO:0000256" key="13">
    <source>
        <dbReference type="ARBA" id="ARBA00022679"/>
    </source>
</evidence>
<keyword evidence="21" id="KW-0342">GTP-binding</keyword>
<evidence type="ECO:0000256" key="27">
    <source>
        <dbReference type="ARBA" id="ARBA00032455"/>
    </source>
</evidence>
<dbReference type="Pfam" id="PF00069">
    <property type="entry name" value="Pkinase"/>
    <property type="match status" value="1"/>
</dbReference>
<dbReference type="GO" id="GO:0046872">
    <property type="term" value="F:metal ion binding"/>
    <property type="evidence" value="ECO:0007669"/>
    <property type="project" value="UniProtKB-KW"/>
</dbReference>
<evidence type="ECO:0000256" key="18">
    <source>
        <dbReference type="ARBA" id="ARBA00022840"/>
    </source>
</evidence>
<dbReference type="GeneTree" id="ENSGT00940000160363"/>
<evidence type="ECO:0000256" key="24">
    <source>
        <dbReference type="ARBA" id="ARBA00023907"/>
    </source>
</evidence>
<dbReference type="SMART" id="SM00364">
    <property type="entry name" value="LRR_BAC"/>
    <property type="match status" value="8"/>
</dbReference>
<dbReference type="FunFam" id="3.80.10.10:FF:000235">
    <property type="entry name" value="Leucine-rich repeat serine/threonine-protein kinase 1"/>
    <property type="match status" value="1"/>
</dbReference>
<keyword evidence="15" id="KW-0677">Repeat</keyword>
<dbReference type="InterPro" id="IPR002110">
    <property type="entry name" value="Ankyrin_rpt"/>
</dbReference>
<dbReference type="GO" id="GO:0005829">
    <property type="term" value="C:cytosol"/>
    <property type="evidence" value="ECO:0007669"/>
    <property type="project" value="Ensembl"/>
</dbReference>
<keyword evidence="12" id="KW-0433">Leucine-rich repeat</keyword>
<dbReference type="FunFam" id="3.30.70.1390:FF:000002">
    <property type="entry name" value="Leucine-rich repeat serine/threonine-protein kinase 1"/>
    <property type="match status" value="1"/>
</dbReference>
<evidence type="ECO:0000256" key="25">
    <source>
        <dbReference type="ARBA" id="ARBA00029588"/>
    </source>
</evidence>
<dbReference type="Gene3D" id="3.80.10.10">
    <property type="entry name" value="Ribonuclease Inhibitor"/>
    <property type="match status" value="3"/>
</dbReference>
<dbReference type="Gene3D" id="3.30.70.1390">
    <property type="entry name" value="ROC domain from the Parkinson's disease-associated leucine-rich repeat kinase 2"/>
    <property type="match status" value="1"/>
</dbReference>
<keyword evidence="8" id="KW-0963">Cytoplasm</keyword>
<evidence type="ECO:0000313" key="39">
    <source>
        <dbReference type="Proteomes" id="UP000694425"/>
    </source>
</evidence>
<evidence type="ECO:0000256" key="32">
    <source>
        <dbReference type="ARBA" id="ARBA00056570"/>
    </source>
</evidence>
<evidence type="ECO:0000256" key="35">
    <source>
        <dbReference type="SAM" id="MobiDB-lite"/>
    </source>
</evidence>
<accession>A0A8C7ANQ5</accession>
<evidence type="ECO:0000256" key="8">
    <source>
        <dbReference type="ARBA" id="ARBA00022490"/>
    </source>
</evidence>
<evidence type="ECO:0000256" key="33">
    <source>
        <dbReference type="ARBA" id="ARBA00062427"/>
    </source>
</evidence>
<dbReference type="SUPFAM" id="SSF52540">
    <property type="entry name" value="P-loop containing nucleoside triphosphate hydrolases"/>
    <property type="match status" value="1"/>
</dbReference>
<evidence type="ECO:0000256" key="29">
    <source>
        <dbReference type="ARBA" id="ARBA00048679"/>
    </source>
</evidence>
<protein>
    <recommendedName>
        <fullName evidence="24">Leucine-rich repeat protein SHOC-2</fullName>
        <ecNumber evidence="6">2.7.11.1</ecNumber>
    </recommendedName>
    <alternativeName>
        <fullName evidence="34">Leucine-rich repeat serine/threonine-protein kinase 1</fullName>
    </alternativeName>
    <alternativeName>
        <fullName evidence="27">Protein soc-2 homolog</fullName>
    </alternativeName>
    <alternativeName>
        <fullName evidence="25 26">protein Sur-8 homolog</fullName>
    </alternativeName>
</protein>
<dbReference type="GO" id="GO:0005886">
    <property type="term" value="C:plasma membrane"/>
    <property type="evidence" value="ECO:0007669"/>
    <property type="project" value="UniProtKB-SubCell"/>
</dbReference>
<keyword evidence="9" id="KW-0723">Serine/threonine-protein kinase</keyword>
<comment type="cofactor">
    <cofactor evidence="1">
        <name>Mn(2+)</name>
        <dbReference type="ChEBI" id="CHEBI:29035"/>
    </cofactor>
</comment>
<comment type="similarity">
    <text evidence="5">Belongs to the protein kinase superfamily. TKL Ser/Thr protein kinase family. ROCO subfamily.</text>
</comment>
<feature type="domain" description="Protein kinase" evidence="36">
    <location>
        <begin position="1238"/>
        <end position="1521"/>
    </location>
</feature>
<evidence type="ECO:0000256" key="6">
    <source>
        <dbReference type="ARBA" id="ARBA00012513"/>
    </source>
</evidence>